<name>A0A1I2IEI9_9BACT</name>
<evidence type="ECO:0000313" key="1">
    <source>
        <dbReference type="EMBL" id="SFF40053.1"/>
    </source>
</evidence>
<organism evidence="1 2">
    <name type="scientific">Nannocystis exedens</name>
    <dbReference type="NCBI Taxonomy" id="54"/>
    <lineage>
        <taxon>Bacteria</taxon>
        <taxon>Pseudomonadati</taxon>
        <taxon>Myxococcota</taxon>
        <taxon>Polyangia</taxon>
        <taxon>Nannocystales</taxon>
        <taxon>Nannocystaceae</taxon>
        <taxon>Nannocystis</taxon>
    </lineage>
</organism>
<keyword evidence="2" id="KW-1185">Reference proteome</keyword>
<gene>
    <name evidence="1" type="ORF">SAMN02745121_08618</name>
</gene>
<evidence type="ECO:0000313" key="2">
    <source>
        <dbReference type="Proteomes" id="UP000199400"/>
    </source>
</evidence>
<dbReference type="AlphaFoldDB" id="A0A1I2IEI9"/>
<dbReference type="EMBL" id="FOMX01000062">
    <property type="protein sequence ID" value="SFF40053.1"/>
    <property type="molecule type" value="Genomic_DNA"/>
</dbReference>
<protein>
    <submittedName>
        <fullName evidence="1">Uncharacterized protein</fullName>
    </submittedName>
</protein>
<accession>A0A1I2IEI9</accession>
<sequence>MSTWVGALLETQGRSDFWDLARKQGVEPLATDVPAWVLIDFALRGGPEAAVQIAQALSGALSASGLAFAAQTNADVYELHAFERGVRARRLVYSRDEGGWLHVEGAVQPWERAFFFDEASTSPDSDTWPDMLLDEISAEDVTRFEAARRAGDPSAVLDLLHPSSTWPLWRLCEALGVAPDAPRGRWRKPSLWARLRGR</sequence>
<dbReference type="Proteomes" id="UP000199400">
    <property type="component" value="Unassembled WGS sequence"/>
</dbReference>
<reference evidence="2" key="1">
    <citation type="submission" date="2016-10" db="EMBL/GenBank/DDBJ databases">
        <authorList>
            <person name="Varghese N."/>
            <person name="Submissions S."/>
        </authorList>
    </citation>
    <scope>NUCLEOTIDE SEQUENCE [LARGE SCALE GENOMIC DNA]</scope>
    <source>
        <strain evidence="2">ATCC 25963</strain>
    </source>
</reference>
<proteinExistence type="predicted"/>